<evidence type="ECO:0000256" key="1">
    <source>
        <dbReference type="ARBA" id="ARBA00022857"/>
    </source>
</evidence>
<organism evidence="5 6">
    <name type="scientific">Vigna mungo</name>
    <name type="common">Black gram</name>
    <name type="synonym">Phaseolus mungo</name>
    <dbReference type="NCBI Taxonomy" id="3915"/>
    <lineage>
        <taxon>Eukaryota</taxon>
        <taxon>Viridiplantae</taxon>
        <taxon>Streptophyta</taxon>
        <taxon>Embryophyta</taxon>
        <taxon>Tracheophyta</taxon>
        <taxon>Spermatophyta</taxon>
        <taxon>Magnoliopsida</taxon>
        <taxon>eudicotyledons</taxon>
        <taxon>Gunneridae</taxon>
        <taxon>Pentapetalae</taxon>
        <taxon>rosids</taxon>
        <taxon>fabids</taxon>
        <taxon>Fabales</taxon>
        <taxon>Fabaceae</taxon>
        <taxon>Papilionoideae</taxon>
        <taxon>50 kb inversion clade</taxon>
        <taxon>NPAAA clade</taxon>
        <taxon>indigoferoid/millettioid clade</taxon>
        <taxon>Phaseoleae</taxon>
        <taxon>Vigna</taxon>
    </lineage>
</organism>
<dbReference type="InterPro" id="IPR050425">
    <property type="entry name" value="NAD(P)_dehydrat-like"/>
</dbReference>
<name>A0AAQ3N173_VIGMU</name>
<feature type="domain" description="NAD-dependent epimerase/dehydratase" evidence="4">
    <location>
        <begin position="87"/>
        <end position="170"/>
    </location>
</feature>
<dbReference type="Gene3D" id="3.40.50.720">
    <property type="entry name" value="NAD(P)-binding Rossmann-like Domain"/>
    <property type="match status" value="2"/>
</dbReference>
<dbReference type="Proteomes" id="UP001374535">
    <property type="component" value="Chromosome 8"/>
</dbReference>
<proteinExistence type="predicted"/>
<gene>
    <name evidence="5" type="ORF">V8G54_026659</name>
</gene>
<dbReference type="EMBL" id="CP144693">
    <property type="protein sequence ID" value="WVZ00590.1"/>
    <property type="molecule type" value="Genomic_DNA"/>
</dbReference>
<dbReference type="SUPFAM" id="SSF51735">
    <property type="entry name" value="NAD(P)-binding Rossmann-fold domains"/>
    <property type="match status" value="1"/>
</dbReference>
<keyword evidence="1" id="KW-0521">NADP</keyword>
<dbReference type="GO" id="GO:0016616">
    <property type="term" value="F:oxidoreductase activity, acting on the CH-OH group of donors, NAD or NADP as acceptor"/>
    <property type="evidence" value="ECO:0007669"/>
    <property type="project" value="InterPro"/>
</dbReference>
<protein>
    <submittedName>
        <fullName evidence="5">Uncharacterized protein</fullName>
    </submittedName>
</protein>
<dbReference type="PANTHER" id="PTHR10366">
    <property type="entry name" value="NAD DEPENDENT EPIMERASE/DEHYDRATASE"/>
    <property type="match status" value="1"/>
</dbReference>
<reference evidence="5 6" key="1">
    <citation type="journal article" date="2023" name="Life. Sci Alliance">
        <title>Evolutionary insights into 3D genome organization and epigenetic landscape of Vigna mungo.</title>
        <authorList>
            <person name="Junaid A."/>
            <person name="Singh B."/>
            <person name="Bhatia S."/>
        </authorList>
    </citation>
    <scope>NUCLEOTIDE SEQUENCE [LARGE SCALE GENOMIC DNA]</scope>
    <source>
        <strain evidence="5">Urdbean</strain>
    </source>
</reference>
<accession>A0AAQ3N173</accession>
<dbReference type="InterPro" id="IPR001509">
    <property type="entry name" value="Epimerase_deHydtase"/>
</dbReference>
<evidence type="ECO:0000259" key="4">
    <source>
        <dbReference type="Pfam" id="PF01370"/>
    </source>
</evidence>
<dbReference type="Pfam" id="PF01370">
    <property type="entry name" value="Epimerase"/>
    <property type="match status" value="1"/>
</dbReference>
<evidence type="ECO:0000313" key="5">
    <source>
        <dbReference type="EMBL" id="WVZ00590.1"/>
    </source>
</evidence>
<keyword evidence="6" id="KW-1185">Reference proteome</keyword>
<evidence type="ECO:0000259" key="3">
    <source>
        <dbReference type="Pfam" id="PF01073"/>
    </source>
</evidence>
<evidence type="ECO:0000313" key="6">
    <source>
        <dbReference type="Proteomes" id="UP001374535"/>
    </source>
</evidence>
<dbReference type="InterPro" id="IPR036291">
    <property type="entry name" value="NAD(P)-bd_dom_sf"/>
</dbReference>
<dbReference type="PANTHER" id="PTHR10366:SF852">
    <property type="entry name" value="CINNAMOYL-COA REDUCTASE CAD2"/>
    <property type="match status" value="1"/>
</dbReference>
<dbReference type="InterPro" id="IPR002225">
    <property type="entry name" value="3Beta_OHSteriod_DH/Estase"/>
</dbReference>
<sequence>MAHNPKKVDHLVNLDGAKERLQLFKADLLDEGSFDSAVEGCDAVFHTASPFFFGGKDPQAEFLDPAVKGTLNVLKSCSKSAALKRGWYDLSKTLAEEAAWKFAKENNIDLVTINPALVSGPLLQPELNTSAAAVLNFVNGSPTFKNITLGWIDVRDVANAHILAYENASANGRYILVERVIHHSQAVQILRDIYPTLPLPDKCVDDKPYPPAYQFSKERAKSLGLEFTPLEVSLKDTVESLREKGFAKF</sequence>
<dbReference type="FunFam" id="3.40.50.720:FF:001290">
    <property type="entry name" value="Os02g0811600 protein"/>
    <property type="match status" value="1"/>
</dbReference>
<dbReference type="GO" id="GO:0006694">
    <property type="term" value="P:steroid biosynthetic process"/>
    <property type="evidence" value="ECO:0007669"/>
    <property type="project" value="InterPro"/>
</dbReference>
<feature type="domain" description="3-beta hydroxysteroid dehydrogenase/isomerase" evidence="3">
    <location>
        <begin position="5"/>
        <end position="80"/>
    </location>
</feature>
<dbReference type="Pfam" id="PF01073">
    <property type="entry name" value="3Beta_HSD"/>
    <property type="match status" value="1"/>
</dbReference>
<keyword evidence="2" id="KW-0560">Oxidoreductase</keyword>
<dbReference type="AlphaFoldDB" id="A0AAQ3N173"/>
<evidence type="ECO:0000256" key="2">
    <source>
        <dbReference type="ARBA" id="ARBA00023002"/>
    </source>
</evidence>